<dbReference type="SUPFAM" id="SSF50876">
    <property type="entry name" value="Avidin/streptavidin"/>
    <property type="match status" value="1"/>
</dbReference>
<feature type="chain" id="PRO_5026921472" evidence="5">
    <location>
        <begin position="23"/>
        <end position="164"/>
    </location>
</feature>
<reference evidence="6 7" key="1">
    <citation type="journal article" date="2020" name="Arch. Microbiol.">
        <title>Bradyrhizobium uaiense sp. nov., a new highly efficient cowpea symbiont.</title>
        <authorList>
            <person name="Cabral Michel D."/>
            <person name="Azarias Guimaraes A."/>
            <person name="Martins da Costa E."/>
            <person name="Soares de Carvalho T."/>
            <person name="Balsanelli E."/>
            <person name="Willems A."/>
            <person name="Maltempi de Souza E."/>
            <person name="de Souza Moreira F.M."/>
        </authorList>
    </citation>
    <scope>NUCLEOTIDE SEQUENCE [LARGE SCALE GENOMIC DNA]</scope>
    <source>
        <strain evidence="6 7">UFLA 03-164</strain>
    </source>
</reference>
<keyword evidence="2" id="KW-0964">Secreted</keyword>
<name>A0A6P1BJ76_9BRAD</name>
<feature type="signal peptide" evidence="5">
    <location>
        <begin position="1"/>
        <end position="22"/>
    </location>
</feature>
<evidence type="ECO:0000313" key="6">
    <source>
        <dbReference type="EMBL" id="NEU98224.1"/>
    </source>
</evidence>
<feature type="compositionally biased region" description="Polar residues" evidence="4">
    <location>
        <begin position="149"/>
        <end position="164"/>
    </location>
</feature>
<organism evidence="6 7">
    <name type="scientific">Bradyrhizobium uaiense</name>
    <dbReference type="NCBI Taxonomy" id="2594946"/>
    <lineage>
        <taxon>Bacteria</taxon>
        <taxon>Pseudomonadati</taxon>
        <taxon>Pseudomonadota</taxon>
        <taxon>Alphaproteobacteria</taxon>
        <taxon>Hyphomicrobiales</taxon>
        <taxon>Nitrobacteraceae</taxon>
        <taxon>Bradyrhizobium</taxon>
    </lineage>
</organism>
<accession>A0A6P1BJ76</accession>
<dbReference type="AlphaFoldDB" id="A0A6P1BJ76"/>
<proteinExistence type="predicted"/>
<dbReference type="InterPro" id="IPR005468">
    <property type="entry name" value="Avidin/str"/>
</dbReference>
<feature type="region of interest" description="Disordered" evidence="4">
    <location>
        <begin position="145"/>
        <end position="164"/>
    </location>
</feature>
<evidence type="ECO:0000313" key="7">
    <source>
        <dbReference type="Proteomes" id="UP000468531"/>
    </source>
</evidence>
<dbReference type="Proteomes" id="UP000468531">
    <property type="component" value="Unassembled WGS sequence"/>
</dbReference>
<keyword evidence="3 5" id="KW-0732">Signal</keyword>
<protein>
    <submittedName>
        <fullName evidence="6">Avidin</fullName>
    </submittedName>
</protein>
<keyword evidence="7" id="KW-1185">Reference proteome</keyword>
<sequence>MTRWMALVCLCFGALPLSPAKAQPIWTWTNQYGSTLSVDSFNQNTGAISGTYTNNASNSCDEGVPQAVSGWLAQTNQGTAISLTVNFAGCGSSTVWTGQLNSASGFQGLWLLSLAEPVVWNGISAGADTFTFKTGDKAKLLSSGGLAAETSSGEKLSNTKKGPK</sequence>
<dbReference type="GO" id="GO:0005576">
    <property type="term" value="C:extracellular region"/>
    <property type="evidence" value="ECO:0007669"/>
    <property type="project" value="UniProtKB-SubCell"/>
</dbReference>
<evidence type="ECO:0000256" key="4">
    <source>
        <dbReference type="SAM" id="MobiDB-lite"/>
    </source>
</evidence>
<comment type="subcellular location">
    <subcellularLocation>
        <location evidence="1">Secreted</location>
    </subcellularLocation>
</comment>
<dbReference type="InterPro" id="IPR036896">
    <property type="entry name" value="Avidin-like_sf"/>
</dbReference>
<dbReference type="GO" id="GO:0009374">
    <property type="term" value="F:biotin binding"/>
    <property type="evidence" value="ECO:0007669"/>
    <property type="project" value="InterPro"/>
</dbReference>
<evidence type="ECO:0000256" key="1">
    <source>
        <dbReference type="ARBA" id="ARBA00004613"/>
    </source>
</evidence>
<dbReference type="PROSITE" id="PS51326">
    <property type="entry name" value="AVIDIN_2"/>
    <property type="match status" value="1"/>
</dbReference>
<dbReference type="Gene3D" id="2.40.128.30">
    <property type="entry name" value="Avidin-like"/>
    <property type="match status" value="1"/>
</dbReference>
<evidence type="ECO:0000256" key="5">
    <source>
        <dbReference type="SAM" id="SignalP"/>
    </source>
</evidence>
<dbReference type="EMBL" id="VKHP01000084">
    <property type="protein sequence ID" value="NEU98224.1"/>
    <property type="molecule type" value="Genomic_DNA"/>
</dbReference>
<evidence type="ECO:0000256" key="2">
    <source>
        <dbReference type="ARBA" id="ARBA00022525"/>
    </source>
</evidence>
<dbReference type="Pfam" id="PF01382">
    <property type="entry name" value="Avidin"/>
    <property type="match status" value="1"/>
</dbReference>
<evidence type="ECO:0000256" key="3">
    <source>
        <dbReference type="ARBA" id="ARBA00022729"/>
    </source>
</evidence>
<comment type="caution">
    <text evidence="6">The sequence shown here is derived from an EMBL/GenBank/DDBJ whole genome shotgun (WGS) entry which is preliminary data.</text>
</comment>
<gene>
    <name evidence="6" type="ORF">FNJ47_20945</name>
</gene>